<dbReference type="InterPro" id="IPR050124">
    <property type="entry name" value="tRNA_CCA-adding_enzyme"/>
</dbReference>
<protein>
    <recommendedName>
        <fullName evidence="4">Poly(A) polymerase</fullName>
    </recommendedName>
</protein>
<evidence type="ECO:0008006" key="4">
    <source>
        <dbReference type="Google" id="ProtNLM"/>
    </source>
</evidence>
<dbReference type="PANTHER" id="PTHR47545:SF1">
    <property type="entry name" value="MULTIFUNCTIONAL CCA PROTEIN"/>
    <property type="match status" value="1"/>
</dbReference>
<evidence type="ECO:0000313" key="2">
    <source>
        <dbReference type="EMBL" id="GGD83184.1"/>
    </source>
</evidence>
<dbReference type="SUPFAM" id="SSF52540">
    <property type="entry name" value="P-loop containing nucleoside triphosphate hydrolases"/>
    <property type="match status" value="1"/>
</dbReference>
<keyword evidence="1" id="KW-0547">Nucleotide-binding</keyword>
<dbReference type="Gene3D" id="3.40.50.300">
    <property type="entry name" value="P-loop containing nucleotide triphosphate hydrolases"/>
    <property type="match status" value="1"/>
</dbReference>
<dbReference type="EMBL" id="BMKK01000022">
    <property type="protein sequence ID" value="GGD83184.1"/>
    <property type="molecule type" value="Genomic_DNA"/>
</dbReference>
<comment type="caution">
    <text evidence="2">The sequence shown here is derived from an EMBL/GenBank/DDBJ whole genome shotgun (WGS) entry which is preliminary data.</text>
</comment>
<proteinExistence type="predicted"/>
<keyword evidence="3" id="KW-1185">Reference proteome</keyword>
<accession>A0A916ZAX0</accession>
<dbReference type="InterPro" id="IPR003607">
    <property type="entry name" value="HD/PDEase_dom"/>
</dbReference>
<sequence>MWQLAKDKHWDFLVEQFDWLKDMEAVPQDPRHHAEGNVDVHTQMVLKELLSLSEFQKLDEQAKEILGVVALMHDIEKRSTTVIEADGSITSKNHAKRGEFTVREILYCDIETPFFIREQIAKLVRYHGLPLWIFEKSDPQKTLLQVSLEVNTEWLTIFAKADVLGRICEDQSELLYRIELFKELCIENDCWGKPKAFYSNLAKFEYFMKEDKQPNYQPFDDYKSEVILLSGLPGVGKDTYIRKYLKDYKIVSLDDIRRELKISPTDSKGNGKVVQLAKEQAKKYLRNETPFVWNATNITRQMREQLIDMFTTYKARTTLIYLEVPFTVQNRQNQSRESIVPPMAVRKMISKLEIPQIWEANEVIYVV</sequence>
<gene>
    <name evidence="2" type="ORF">GCM10011514_54030</name>
</gene>
<evidence type="ECO:0000256" key="1">
    <source>
        <dbReference type="ARBA" id="ARBA00022741"/>
    </source>
</evidence>
<dbReference type="PANTHER" id="PTHR47545">
    <property type="entry name" value="MULTIFUNCTIONAL CCA PROTEIN"/>
    <property type="match status" value="1"/>
</dbReference>
<dbReference type="InterPro" id="IPR027417">
    <property type="entry name" value="P-loop_NTPase"/>
</dbReference>
<dbReference type="Gene3D" id="1.10.3210.10">
    <property type="entry name" value="Hypothetical protein af1432"/>
    <property type="match status" value="1"/>
</dbReference>
<dbReference type="GO" id="GO:0000166">
    <property type="term" value="F:nucleotide binding"/>
    <property type="evidence" value="ECO:0007669"/>
    <property type="project" value="UniProtKB-KW"/>
</dbReference>
<name>A0A916ZAX0_9BACT</name>
<reference evidence="2" key="2">
    <citation type="submission" date="2020-09" db="EMBL/GenBank/DDBJ databases">
        <authorList>
            <person name="Sun Q."/>
            <person name="Zhou Y."/>
        </authorList>
    </citation>
    <scope>NUCLEOTIDE SEQUENCE</scope>
    <source>
        <strain evidence="2">CGMCC 1.15958</strain>
    </source>
</reference>
<evidence type="ECO:0000313" key="3">
    <source>
        <dbReference type="Proteomes" id="UP000609064"/>
    </source>
</evidence>
<reference evidence="2" key="1">
    <citation type="journal article" date="2014" name="Int. J. Syst. Evol. Microbiol.">
        <title>Complete genome sequence of Corynebacterium casei LMG S-19264T (=DSM 44701T), isolated from a smear-ripened cheese.</title>
        <authorList>
            <consortium name="US DOE Joint Genome Institute (JGI-PGF)"/>
            <person name="Walter F."/>
            <person name="Albersmeier A."/>
            <person name="Kalinowski J."/>
            <person name="Ruckert C."/>
        </authorList>
    </citation>
    <scope>NUCLEOTIDE SEQUENCE</scope>
    <source>
        <strain evidence="2">CGMCC 1.15958</strain>
    </source>
</reference>
<dbReference type="Pfam" id="PF13671">
    <property type="entry name" value="AAA_33"/>
    <property type="match status" value="1"/>
</dbReference>
<dbReference type="RefSeq" id="WP_188771470.1">
    <property type="nucleotide sequence ID" value="NZ_BMKK01000022.1"/>
</dbReference>
<dbReference type="Proteomes" id="UP000609064">
    <property type="component" value="Unassembled WGS sequence"/>
</dbReference>
<dbReference type="CDD" id="cd00077">
    <property type="entry name" value="HDc"/>
    <property type="match status" value="1"/>
</dbReference>
<dbReference type="SUPFAM" id="SSF109604">
    <property type="entry name" value="HD-domain/PDEase-like"/>
    <property type="match status" value="1"/>
</dbReference>
<dbReference type="AlphaFoldDB" id="A0A916ZAX0"/>
<organism evidence="2 3">
    <name type="scientific">Emticicia aquatilis</name>
    <dbReference type="NCBI Taxonomy" id="1537369"/>
    <lineage>
        <taxon>Bacteria</taxon>
        <taxon>Pseudomonadati</taxon>
        <taxon>Bacteroidota</taxon>
        <taxon>Cytophagia</taxon>
        <taxon>Cytophagales</taxon>
        <taxon>Leadbetterellaceae</taxon>
        <taxon>Emticicia</taxon>
    </lineage>
</organism>